<dbReference type="EMBL" id="JAGQDG010000006">
    <property type="protein sequence ID" value="MBQ0936719.1"/>
    <property type="molecule type" value="Genomic_DNA"/>
</dbReference>
<reference evidence="1 2" key="1">
    <citation type="submission" date="2021-04" db="EMBL/GenBank/DDBJ databases">
        <title>The genome sequence of type strain Ideonella paludis KCTC 32238.</title>
        <authorList>
            <person name="Liu Y."/>
        </authorList>
    </citation>
    <scope>NUCLEOTIDE SEQUENCE [LARGE SCALE GENOMIC DNA]</scope>
    <source>
        <strain evidence="1 2">KCTC 32238</strain>
    </source>
</reference>
<evidence type="ECO:0000313" key="1">
    <source>
        <dbReference type="EMBL" id="MBQ0936719.1"/>
    </source>
</evidence>
<proteinExistence type="predicted"/>
<organism evidence="1 2">
    <name type="scientific">Ideonella paludis</name>
    <dbReference type="NCBI Taxonomy" id="1233411"/>
    <lineage>
        <taxon>Bacteria</taxon>
        <taxon>Pseudomonadati</taxon>
        <taxon>Pseudomonadota</taxon>
        <taxon>Betaproteobacteria</taxon>
        <taxon>Burkholderiales</taxon>
        <taxon>Sphaerotilaceae</taxon>
        <taxon>Ideonella</taxon>
    </lineage>
</organism>
<evidence type="ECO:0000313" key="2">
    <source>
        <dbReference type="Proteomes" id="UP000672097"/>
    </source>
</evidence>
<comment type="caution">
    <text evidence="1">The sequence shown here is derived from an EMBL/GenBank/DDBJ whole genome shotgun (WGS) entry which is preliminary data.</text>
</comment>
<dbReference type="Pfam" id="PF11363">
    <property type="entry name" value="DUF3164"/>
    <property type="match status" value="1"/>
</dbReference>
<protein>
    <submittedName>
        <fullName evidence="1">DUF3164 family protein</fullName>
    </submittedName>
</protein>
<name>A0ABS5E081_9BURK</name>
<keyword evidence="2" id="KW-1185">Reference proteome</keyword>
<accession>A0ABS5E081</accession>
<dbReference type="RefSeq" id="WP_210810108.1">
    <property type="nucleotide sequence ID" value="NZ_JAGQDG010000006.1"/>
</dbReference>
<dbReference type="InterPro" id="IPR021505">
    <property type="entry name" value="Phage_B3_Orf6"/>
</dbReference>
<dbReference type="Proteomes" id="UP000672097">
    <property type="component" value="Unassembled WGS sequence"/>
</dbReference>
<gene>
    <name evidence="1" type="ORF">KAK11_15405</name>
</gene>
<sequence length="207" mass="23004">MSETTPRTVPAGYWEDGNGNLIPADKVKPVDKARDKTVRKLIKAARELEVTLGQFKLLAMGEVEDFVTASAAEHGVTWGGKKGNISLTSFDARFKVERAMQDQLMFDERLQVAKQIIDECVHAWSKGANKNIQALVQQAFQVDKAGNISTARVLGLRSLKIEDEQWQRAMNLISDACKAVSTTAYIRFYERDDNGKYQPIALSLAAV</sequence>